<dbReference type="EMBL" id="CP042467">
    <property type="protein sequence ID" value="QED27162.1"/>
    <property type="molecule type" value="Genomic_DNA"/>
</dbReference>
<proteinExistence type="predicted"/>
<dbReference type="RefSeq" id="WP_146958847.1">
    <property type="nucleotide sequence ID" value="NZ_CP042467.1"/>
</dbReference>
<feature type="domain" description="Schlafen AlbA-2" evidence="1">
    <location>
        <begin position="36"/>
        <end position="73"/>
    </location>
</feature>
<dbReference type="InterPro" id="IPR038461">
    <property type="entry name" value="Schlafen_AlbA_2_dom_sf"/>
</dbReference>
<dbReference type="Pfam" id="PF04326">
    <property type="entry name" value="SLFN_AlbA_2"/>
    <property type="match status" value="1"/>
</dbReference>
<dbReference type="InterPro" id="IPR007421">
    <property type="entry name" value="Schlafen_AlbA_2_dom"/>
</dbReference>
<dbReference type="Gene3D" id="3.30.950.30">
    <property type="entry name" value="Schlafen, AAA domain"/>
    <property type="match status" value="1"/>
</dbReference>
<keyword evidence="3" id="KW-1185">Reference proteome</keyword>
<name>A0A5B8XMT2_9DELT</name>
<gene>
    <name evidence="2" type="ORF">FRD01_07875</name>
</gene>
<dbReference type="Proteomes" id="UP000321595">
    <property type="component" value="Chromosome"/>
</dbReference>
<evidence type="ECO:0000259" key="1">
    <source>
        <dbReference type="Pfam" id="PF04326"/>
    </source>
</evidence>
<accession>A0A5B8XMT2</accession>
<dbReference type="KEGG" id="bbae:FRD01_07875"/>
<organism evidence="2 3">
    <name type="scientific">Microvenator marinus</name>
    <dbReference type="NCBI Taxonomy" id="2600177"/>
    <lineage>
        <taxon>Bacteria</taxon>
        <taxon>Deltaproteobacteria</taxon>
        <taxon>Bradymonadales</taxon>
        <taxon>Microvenatoraceae</taxon>
        <taxon>Microvenator</taxon>
    </lineage>
</organism>
<reference evidence="2 3" key="1">
    <citation type="submission" date="2019-08" db="EMBL/GenBank/DDBJ databases">
        <authorList>
            <person name="Liang Q."/>
        </authorList>
    </citation>
    <scope>NUCLEOTIDE SEQUENCE [LARGE SCALE GENOMIC DNA]</scope>
    <source>
        <strain evidence="2 3">V1718</strain>
    </source>
</reference>
<evidence type="ECO:0000313" key="3">
    <source>
        <dbReference type="Proteomes" id="UP000321595"/>
    </source>
</evidence>
<dbReference type="AlphaFoldDB" id="A0A5B8XMT2"/>
<evidence type="ECO:0000313" key="2">
    <source>
        <dbReference type="EMBL" id="QED27162.1"/>
    </source>
</evidence>
<protein>
    <recommendedName>
        <fullName evidence="1">Schlafen AlbA-2 domain-containing protein</fullName>
    </recommendedName>
</protein>
<sequence>MDESTIDLLKRIRLGEDSSLELQDLRFRGDQVADPHRHSMADEFAAMANTGSGTFVLGVDDKLKTVVGIPLDKLDVVERSVVAAILILGMYFLQPRQPPPHAALRPIMAR</sequence>
<dbReference type="OrthoDB" id="34589at2"/>